<reference evidence="2 3" key="1">
    <citation type="submission" date="2019-05" db="EMBL/GenBank/DDBJ databases">
        <authorList>
            <person name="Qu J.-H."/>
        </authorList>
    </citation>
    <scope>NUCLEOTIDE SEQUENCE [LARGE SCALE GENOMIC DNA]</scope>
    <source>
        <strain evidence="2 3">Z12</strain>
    </source>
</reference>
<sequence>MSSLRCPVKGEYFNTPEENSYIEAFHSILEREVIERNEFASYYEAKETIQRFITHYNQSRLHRSIGFIIPQQKWEEAMVCNTTKLKKLSN</sequence>
<name>A0A5R9KB09_9BACT</name>
<keyword evidence="3" id="KW-1185">Reference proteome</keyword>
<dbReference type="Proteomes" id="UP000309788">
    <property type="component" value="Unassembled WGS sequence"/>
</dbReference>
<dbReference type="SUPFAM" id="SSF53098">
    <property type="entry name" value="Ribonuclease H-like"/>
    <property type="match status" value="1"/>
</dbReference>
<comment type="caution">
    <text evidence="2">The sequence shown here is derived from an EMBL/GenBank/DDBJ whole genome shotgun (WGS) entry which is preliminary data.</text>
</comment>
<feature type="domain" description="Integrase catalytic" evidence="1">
    <location>
        <begin position="15"/>
        <end position="68"/>
    </location>
</feature>
<dbReference type="GO" id="GO:0015074">
    <property type="term" value="P:DNA integration"/>
    <property type="evidence" value="ECO:0007669"/>
    <property type="project" value="InterPro"/>
</dbReference>
<gene>
    <name evidence="2" type="ORF">FEM55_14720</name>
</gene>
<evidence type="ECO:0000259" key="1">
    <source>
        <dbReference type="Pfam" id="PF13683"/>
    </source>
</evidence>
<evidence type="ECO:0000313" key="3">
    <source>
        <dbReference type="Proteomes" id="UP000309788"/>
    </source>
</evidence>
<evidence type="ECO:0000313" key="2">
    <source>
        <dbReference type="EMBL" id="TLU92011.1"/>
    </source>
</evidence>
<dbReference type="Pfam" id="PF13683">
    <property type="entry name" value="rve_3"/>
    <property type="match status" value="1"/>
</dbReference>
<protein>
    <submittedName>
        <fullName evidence="2">Transposase</fullName>
    </submittedName>
</protein>
<organism evidence="2 3">
    <name type="scientific">Dyadobacter sediminis</name>
    <dbReference type="NCBI Taxonomy" id="1493691"/>
    <lineage>
        <taxon>Bacteria</taxon>
        <taxon>Pseudomonadati</taxon>
        <taxon>Bacteroidota</taxon>
        <taxon>Cytophagia</taxon>
        <taxon>Cytophagales</taxon>
        <taxon>Spirosomataceae</taxon>
        <taxon>Dyadobacter</taxon>
    </lineage>
</organism>
<dbReference type="InterPro" id="IPR001584">
    <property type="entry name" value="Integrase_cat-core"/>
</dbReference>
<dbReference type="InterPro" id="IPR012337">
    <property type="entry name" value="RNaseH-like_sf"/>
</dbReference>
<accession>A0A5R9KB09</accession>
<dbReference type="AlphaFoldDB" id="A0A5R9KB09"/>
<proteinExistence type="predicted"/>
<dbReference type="OrthoDB" id="965481at2"/>
<dbReference type="EMBL" id="VCEI01000025">
    <property type="protein sequence ID" value="TLU92011.1"/>
    <property type="molecule type" value="Genomic_DNA"/>
</dbReference>